<dbReference type="Gene3D" id="3.40.109.10">
    <property type="entry name" value="NADH Oxidase"/>
    <property type="match status" value="1"/>
</dbReference>
<keyword evidence="5" id="KW-1185">Reference proteome</keyword>
<dbReference type="Proteomes" id="UP000184245">
    <property type="component" value="Unassembled WGS sequence"/>
</dbReference>
<sequence>MLSTIAERRSIRKYKNIPIPRPFIEEILQAGILAPSSKNRQPWKFTVVSGDSKSVMLKAMEQGLDRESRSPLLPGCRQYLGGARNTLEIMRQAPVTIFITNPLGLNLSEPLTEEDRIFEICNAQSVGAAIENMTLAAAGLGLGSLWICDIFFALEELQAWLNPQGTLFAALSLGYPEEAPSARPRKPFSDVVEWRV</sequence>
<gene>
    <name evidence="4" type="ORF">SAMN02745158_00304</name>
</gene>
<evidence type="ECO:0000256" key="1">
    <source>
        <dbReference type="ARBA" id="ARBA00007118"/>
    </source>
</evidence>
<feature type="domain" description="Nitroreductase" evidence="3">
    <location>
        <begin position="5"/>
        <end position="175"/>
    </location>
</feature>
<reference evidence="4 5" key="1">
    <citation type="submission" date="2016-11" db="EMBL/GenBank/DDBJ databases">
        <authorList>
            <person name="Jaros S."/>
            <person name="Januszkiewicz K."/>
            <person name="Wedrychowicz H."/>
        </authorList>
    </citation>
    <scope>NUCLEOTIDE SEQUENCE [LARGE SCALE GENOMIC DNA]</scope>
    <source>
        <strain evidence="4 5">DSM 17459</strain>
    </source>
</reference>
<comment type="similarity">
    <text evidence="1">Belongs to the nitroreductase family.</text>
</comment>
<dbReference type="PANTHER" id="PTHR43673">
    <property type="entry name" value="NAD(P)H NITROREDUCTASE YDGI-RELATED"/>
    <property type="match status" value="1"/>
</dbReference>
<evidence type="ECO:0000256" key="2">
    <source>
        <dbReference type="ARBA" id="ARBA00023002"/>
    </source>
</evidence>
<dbReference type="InterPro" id="IPR029479">
    <property type="entry name" value="Nitroreductase"/>
</dbReference>
<dbReference type="OrthoDB" id="9812105at2"/>
<accession>A0A1M4SWV1</accession>
<protein>
    <submittedName>
        <fullName evidence="4">Nitroreductase</fullName>
    </submittedName>
</protein>
<name>A0A1M4SWV1_9CLOT</name>
<keyword evidence="2" id="KW-0560">Oxidoreductase</keyword>
<dbReference type="Pfam" id="PF00881">
    <property type="entry name" value="Nitroreductase"/>
    <property type="match status" value="1"/>
</dbReference>
<dbReference type="STRING" id="1122155.SAMN02745158_00304"/>
<proteinExistence type="inferred from homology"/>
<evidence type="ECO:0000259" key="3">
    <source>
        <dbReference type="Pfam" id="PF00881"/>
    </source>
</evidence>
<dbReference type="GO" id="GO:0016491">
    <property type="term" value="F:oxidoreductase activity"/>
    <property type="evidence" value="ECO:0007669"/>
    <property type="project" value="UniProtKB-KW"/>
</dbReference>
<evidence type="ECO:0000313" key="4">
    <source>
        <dbReference type="EMBL" id="SHE36693.1"/>
    </source>
</evidence>
<dbReference type="SUPFAM" id="SSF55469">
    <property type="entry name" value="FMN-dependent nitroreductase-like"/>
    <property type="match status" value="1"/>
</dbReference>
<evidence type="ECO:0000313" key="5">
    <source>
        <dbReference type="Proteomes" id="UP000184245"/>
    </source>
</evidence>
<organism evidence="4 5">
    <name type="scientific">Lactonifactor longoviformis DSM 17459</name>
    <dbReference type="NCBI Taxonomy" id="1122155"/>
    <lineage>
        <taxon>Bacteria</taxon>
        <taxon>Bacillati</taxon>
        <taxon>Bacillota</taxon>
        <taxon>Clostridia</taxon>
        <taxon>Eubacteriales</taxon>
        <taxon>Clostridiaceae</taxon>
        <taxon>Lactonifactor</taxon>
    </lineage>
</organism>
<dbReference type="RefSeq" id="WP_072848470.1">
    <property type="nucleotide sequence ID" value="NZ_FQVI01000001.1"/>
</dbReference>
<dbReference type="InterPro" id="IPR000415">
    <property type="entry name" value="Nitroreductase-like"/>
</dbReference>
<dbReference type="PANTHER" id="PTHR43673:SF10">
    <property type="entry name" value="NADH DEHYDROGENASE_NAD(P)H NITROREDUCTASE XCC3605-RELATED"/>
    <property type="match status" value="1"/>
</dbReference>
<dbReference type="AlphaFoldDB" id="A0A1M4SWV1"/>
<dbReference type="EMBL" id="FQVI01000001">
    <property type="protein sequence ID" value="SHE36693.1"/>
    <property type="molecule type" value="Genomic_DNA"/>
</dbReference>